<comment type="cofactor">
    <cofactor evidence="1">
        <name>Mn(2+)</name>
        <dbReference type="ChEBI" id="CHEBI:29035"/>
    </cofactor>
</comment>
<dbReference type="InterPro" id="IPR015797">
    <property type="entry name" value="NUDIX_hydrolase-like_dom_sf"/>
</dbReference>
<evidence type="ECO:0000256" key="5">
    <source>
        <dbReference type="ARBA" id="ARBA00022842"/>
    </source>
</evidence>
<evidence type="ECO:0000313" key="8">
    <source>
        <dbReference type="EMBL" id="UOF90385.1"/>
    </source>
</evidence>
<keyword evidence="5" id="KW-0460">Magnesium</keyword>
<organism evidence="8 9">
    <name type="scientific">Fodinisporobacter ferrooxydans</name>
    <dbReference type="NCBI Taxonomy" id="2901836"/>
    <lineage>
        <taxon>Bacteria</taxon>
        <taxon>Bacillati</taxon>
        <taxon>Bacillota</taxon>
        <taxon>Bacilli</taxon>
        <taxon>Bacillales</taxon>
        <taxon>Alicyclobacillaceae</taxon>
        <taxon>Fodinisporobacter</taxon>
    </lineage>
</organism>
<dbReference type="SUPFAM" id="SSF55811">
    <property type="entry name" value="Nudix"/>
    <property type="match status" value="1"/>
</dbReference>
<evidence type="ECO:0000256" key="6">
    <source>
        <dbReference type="ARBA" id="ARBA00023211"/>
    </source>
</evidence>
<dbReference type="InterPro" id="IPR000086">
    <property type="entry name" value="NUDIX_hydrolase_dom"/>
</dbReference>
<evidence type="ECO:0000313" key="9">
    <source>
        <dbReference type="Proteomes" id="UP000830167"/>
    </source>
</evidence>
<evidence type="ECO:0000259" key="7">
    <source>
        <dbReference type="PROSITE" id="PS51462"/>
    </source>
</evidence>
<proteinExistence type="predicted"/>
<name>A0ABY4CIP8_9BACL</name>
<reference evidence="8" key="1">
    <citation type="submission" date="2021-12" db="EMBL/GenBank/DDBJ databases">
        <title>Alicyclobacillaceae gen. nov., sp. nov., isolated from chalcocite enrichment system.</title>
        <authorList>
            <person name="Jiang Z."/>
        </authorList>
    </citation>
    <scope>NUCLEOTIDE SEQUENCE</scope>
    <source>
        <strain evidence="8">MYW30-H2</strain>
    </source>
</reference>
<protein>
    <recommendedName>
        <fullName evidence="7">Nudix hydrolase domain-containing protein</fullName>
    </recommendedName>
</protein>
<dbReference type="EMBL" id="CP089291">
    <property type="protein sequence ID" value="UOF90385.1"/>
    <property type="molecule type" value="Genomic_DNA"/>
</dbReference>
<accession>A0ABY4CIP8</accession>
<dbReference type="PROSITE" id="PS51462">
    <property type="entry name" value="NUDIX"/>
    <property type="match status" value="1"/>
</dbReference>
<keyword evidence="4" id="KW-0378">Hydrolase</keyword>
<dbReference type="InterPro" id="IPR039121">
    <property type="entry name" value="NUDT19"/>
</dbReference>
<dbReference type="Proteomes" id="UP000830167">
    <property type="component" value="Chromosome"/>
</dbReference>
<evidence type="ECO:0000256" key="4">
    <source>
        <dbReference type="ARBA" id="ARBA00022801"/>
    </source>
</evidence>
<evidence type="ECO:0000256" key="1">
    <source>
        <dbReference type="ARBA" id="ARBA00001936"/>
    </source>
</evidence>
<keyword evidence="9" id="KW-1185">Reference proteome</keyword>
<gene>
    <name evidence="8" type="ORF">LSG31_21430</name>
</gene>
<dbReference type="RefSeq" id="WP_347437079.1">
    <property type="nucleotide sequence ID" value="NZ_CP089291.1"/>
</dbReference>
<dbReference type="CDD" id="cd18870">
    <property type="entry name" value="NUDIX_AcylCoAdiphos_Nudt19"/>
    <property type="match status" value="1"/>
</dbReference>
<evidence type="ECO:0000256" key="2">
    <source>
        <dbReference type="ARBA" id="ARBA00001946"/>
    </source>
</evidence>
<sequence length="241" mass="27149">MVPIRMASTVVLLKCLQADDVHAYDIYTMKRPDTMKFLPGYTVFPGGGLEPGDYAEEWLEYVCNFANQYEILPEREDCRTFYGQQKGGKELDRVFVVAAIREVFEETGMLICLSDSLSEKILQPAFQMTVQACQQKLLNKELTFLEAVKTLQLRFDAGQMSYIGSRLTPPGGVARFYTKFFITRVSDGMTSTPSRDEMTAEAWLKPADALDMYGRKEIVCAPPTLECLKGLQQLADIAALF</sequence>
<feature type="domain" description="Nudix hydrolase" evidence="7">
    <location>
        <begin position="3"/>
        <end position="226"/>
    </location>
</feature>
<comment type="cofactor">
    <cofactor evidence="2">
        <name>Mg(2+)</name>
        <dbReference type="ChEBI" id="CHEBI:18420"/>
    </cofactor>
</comment>
<dbReference type="Gene3D" id="3.90.79.10">
    <property type="entry name" value="Nucleoside Triphosphate Pyrophosphohydrolase"/>
    <property type="match status" value="1"/>
</dbReference>
<dbReference type="PANTHER" id="PTHR12318:SF0">
    <property type="entry name" value="ACYL-COENZYME A DIPHOSPHATASE NUDT19"/>
    <property type="match status" value="1"/>
</dbReference>
<dbReference type="PANTHER" id="PTHR12318">
    <property type="entry name" value="TESTOSTERONE-REGULATED PROTEIN RP2"/>
    <property type="match status" value="1"/>
</dbReference>
<keyword evidence="6" id="KW-0464">Manganese</keyword>
<evidence type="ECO:0000256" key="3">
    <source>
        <dbReference type="ARBA" id="ARBA00022723"/>
    </source>
</evidence>
<keyword evidence="3" id="KW-0479">Metal-binding</keyword>